<dbReference type="EMBL" id="CAJNOQ010004162">
    <property type="protein sequence ID" value="CAF1047404.1"/>
    <property type="molecule type" value="Genomic_DNA"/>
</dbReference>
<keyword evidence="11" id="KW-0676">Redox-active center</keyword>
<evidence type="ECO:0000256" key="10">
    <source>
        <dbReference type="ARBA" id="ARBA00023157"/>
    </source>
</evidence>
<evidence type="ECO:0000313" key="15">
    <source>
        <dbReference type="EMBL" id="CAF1047404.1"/>
    </source>
</evidence>
<keyword evidence="9 12" id="KW-0472">Membrane</keyword>
<dbReference type="PANTHER" id="PTHR14519">
    <property type="entry name" value="VITAMIN K EPOXIDE REDUCTASE COMPLEX, SUBUNIT 1"/>
    <property type="match status" value="1"/>
</dbReference>
<dbReference type="Gene3D" id="1.20.1440.130">
    <property type="entry name" value="VKOR domain"/>
    <property type="match status" value="1"/>
</dbReference>
<name>A0A814K709_9BILA</name>
<evidence type="ECO:0000259" key="13">
    <source>
        <dbReference type="SMART" id="SM00756"/>
    </source>
</evidence>
<evidence type="ECO:0000256" key="7">
    <source>
        <dbReference type="ARBA" id="ARBA00022989"/>
    </source>
</evidence>
<evidence type="ECO:0000313" key="14">
    <source>
        <dbReference type="EMBL" id="CAF1000864.1"/>
    </source>
</evidence>
<feature type="transmembrane region" description="Helical" evidence="12">
    <location>
        <begin position="105"/>
        <end position="125"/>
    </location>
</feature>
<evidence type="ECO:0000256" key="6">
    <source>
        <dbReference type="ARBA" id="ARBA00022824"/>
    </source>
</evidence>
<dbReference type="Proteomes" id="UP000682733">
    <property type="component" value="Unassembled WGS sequence"/>
</dbReference>
<dbReference type="InterPro" id="IPR042406">
    <property type="entry name" value="VKORC1/VKORC1L1"/>
</dbReference>
<evidence type="ECO:0000256" key="9">
    <source>
        <dbReference type="ARBA" id="ARBA00023136"/>
    </source>
</evidence>
<dbReference type="Pfam" id="PF07884">
    <property type="entry name" value="VKOR"/>
    <property type="match status" value="1"/>
</dbReference>
<evidence type="ECO:0000313" key="16">
    <source>
        <dbReference type="EMBL" id="CAF3770265.1"/>
    </source>
</evidence>
<evidence type="ECO:0000256" key="12">
    <source>
        <dbReference type="SAM" id="Phobius"/>
    </source>
</evidence>
<dbReference type="EMBL" id="CAJOBC010004162">
    <property type="protein sequence ID" value="CAF3817161.1"/>
    <property type="molecule type" value="Genomic_DNA"/>
</dbReference>
<keyword evidence="10" id="KW-1015">Disulfide bond</keyword>
<dbReference type="InterPro" id="IPR012932">
    <property type="entry name" value="VKOR"/>
</dbReference>
<dbReference type="GO" id="GO:0048038">
    <property type="term" value="F:quinone binding"/>
    <property type="evidence" value="ECO:0007669"/>
    <property type="project" value="UniProtKB-KW"/>
</dbReference>
<proteinExistence type="inferred from homology"/>
<keyword evidence="8" id="KW-0560">Oxidoreductase</keyword>
<evidence type="ECO:0000256" key="3">
    <source>
        <dbReference type="ARBA" id="ARBA00012278"/>
    </source>
</evidence>
<comment type="similarity">
    <text evidence="2">Belongs to the VKOR family.</text>
</comment>
<keyword evidence="4 12" id="KW-0812">Transmembrane</keyword>
<dbReference type="CDD" id="cd12917">
    <property type="entry name" value="VKOR_euk"/>
    <property type="match status" value="1"/>
</dbReference>
<dbReference type="Proteomes" id="UP000681722">
    <property type="component" value="Unassembled WGS sequence"/>
</dbReference>
<evidence type="ECO:0000256" key="1">
    <source>
        <dbReference type="ARBA" id="ARBA00004477"/>
    </source>
</evidence>
<reference evidence="15" key="1">
    <citation type="submission" date="2021-02" db="EMBL/GenBank/DDBJ databases">
        <authorList>
            <person name="Nowell W R."/>
        </authorList>
    </citation>
    <scope>NUCLEOTIDE SEQUENCE</scope>
</reference>
<dbReference type="EC" id="1.17.4.4" evidence="3"/>
<feature type="transmembrane region" description="Helical" evidence="12">
    <location>
        <begin position="7"/>
        <end position="25"/>
    </location>
</feature>
<organism evidence="15 18">
    <name type="scientific">Didymodactylos carnosus</name>
    <dbReference type="NCBI Taxonomy" id="1234261"/>
    <lineage>
        <taxon>Eukaryota</taxon>
        <taxon>Metazoa</taxon>
        <taxon>Spiralia</taxon>
        <taxon>Gnathifera</taxon>
        <taxon>Rotifera</taxon>
        <taxon>Eurotatoria</taxon>
        <taxon>Bdelloidea</taxon>
        <taxon>Philodinida</taxon>
        <taxon>Philodinidae</taxon>
        <taxon>Didymodactylos</taxon>
    </lineage>
</organism>
<dbReference type="InterPro" id="IPR038354">
    <property type="entry name" value="VKOR_sf"/>
</dbReference>
<dbReference type="PANTHER" id="PTHR14519:SF5">
    <property type="entry name" value="VITAMIN K EPOXIDE REDUCTASE COMPLEX SUBUNIT 1-LIKE PROTEIN 1"/>
    <property type="match status" value="1"/>
</dbReference>
<accession>A0A814K709</accession>
<evidence type="ECO:0000256" key="2">
    <source>
        <dbReference type="ARBA" id="ARBA00006214"/>
    </source>
</evidence>
<dbReference type="SMART" id="SM00756">
    <property type="entry name" value="VKc"/>
    <property type="match status" value="1"/>
</dbReference>
<dbReference type="EMBL" id="CAJNOK010006340">
    <property type="protein sequence ID" value="CAF1000864.1"/>
    <property type="molecule type" value="Genomic_DNA"/>
</dbReference>
<dbReference type="GO" id="GO:0005789">
    <property type="term" value="C:endoplasmic reticulum membrane"/>
    <property type="evidence" value="ECO:0007669"/>
    <property type="project" value="UniProtKB-SubCell"/>
</dbReference>
<evidence type="ECO:0000256" key="8">
    <source>
        <dbReference type="ARBA" id="ARBA00023002"/>
    </source>
</evidence>
<dbReference type="Proteomes" id="UP000663829">
    <property type="component" value="Unassembled WGS sequence"/>
</dbReference>
<dbReference type="AlphaFoldDB" id="A0A814K709"/>
<gene>
    <name evidence="15" type="ORF">GPM918_LOCUS16102</name>
    <name evidence="14" type="ORF">OVA965_LOCUS14552</name>
    <name evidence="17" type="ORF">SRO942_LOCUS16102</name>
    <name evidence="16" type="ORF">TMI583_LOCUS14556</name>
</gene>
<feature type="transmembrane region" description="Helical" evidence="12">
    <location>
        <begin position="137"/>
        <end position="154"/>
    </location>
</feature>
<evidence type="ECO:0000256" key="4">
    <source>
        <dbReference type="ARBA" id="ARBA00022692"/>
    </source>
</evidence>
<protein>
    <recommendedName>
        <fullName evidence="3">vitamin-K-epoxide reductase (warfarin-sensitive)</fullName>
        <ecNumber evidence="3">1.17.4.4</ecNumber>
    </recommendedName>
</protein>
<keyword evidence="18" id="KW-1185">Reference proteome</keyword>
<dbReference type="OrthoDB" id="17010at2759"/>
<evidence type="ECO:0000313" key="18">
    <source>
        <dbReference type="Proteomes" id="UP000663829"/>
    </source>
</evidence>
<dbReference type="GO" id="GO:0047057">
    <property type="term" value="F:vitamin-K-epoxide reductase (warfarin-sensitive) activity"/>
    <property type="evidence" value="ECO:0007669"/>
    <property type="project" value="UniProtKB-EC"/>
</dbReference>
<evidence type="ECO:0000256" key="5">
    <source>
        <dbReference type="ARBA" id="ARBA00022719"/>
    </source>
</evidence>
<evidence type="ECO:0000256" key="11">
    <source>
        <dbReference type="ARBA" id="ARBA00023284"/>
    </source>
</evidence>
<dbReference type="EMBL" id="CAJOBA010006348">
    <property type="protein sequence ID" value="CAF3770265.1"/>
    <property type="molecule type" value="Genomic_DNA"/>
</dbReference>
<dbReference type="Proteomes" id="UP000677228">
    <property type="component" value="Unassembled WGS sequence"/>
</dbReference>
<keyword evidence="7 12" id="KW-1133">Transmembrane helix</keyword>
<comment type="caution">
    <text evidence="15">The sequence shown here is derived from an EMBL/GenBank/DDBJ whole genome shotgun (WGS) entry which is preliminary data.</text>
</comment>
<sequence>MSSFYRPIVYCLSIIGILLSLYAFYVEQNKKRDPNYKAACDFGSRASCSRVLTSKYGTGFGIIEGILGKDSVLNQADSVFAILFYLLSIILNMSKNSKIIAKIRVILSLITNLGSIYLGYILYFILNDICVVCGSMYIVNFLLLICNIGLFIQLNKTQVHLTRQDAIRRKKQ</sequence>
<feature type="domain" description="Vitamin K epoxide reductase" evidence="13">
    <location>
        <begin position="2"/>
        <end position="151"/>
    </location>
</feature>
<keyword evidence="5" id="KW-0874">Quinone</keyword>
<dbReference type="GO" id="GO:0042373">
    <property type="term" value="P:vitamin K metabolic process"/>
    <property type="evidence" value="ECO:0007669"/>
    <property type="project" value="InterPro"/>
</dbReference>
<evidence type="ECO:0000313" key="17">
    <source>
        <dbReference type="EMBL" id="CAF3817161.1"/>
    </source>
</evidence>
<keyword evidence="6" id="KW-0256">Endoplasmic reticulum</keyword>
<comment type="subcellular location">
    <subcellularLocation>
        <location evidence="1">Endoplasmic reticulum membrane</location>
        <topology evidence="1">Multi-pass membrane protein</topology>
    </subcellularLocation>
</comment>